<dbReference type="PANTHER" id="PTHR24394:SF29">
    <property type="entry name" value="MYONEURIN"/>
    <property type="match status" value="1"/>
</dbReference>
<evidence type="ECO:0000313" key="10">
    <source>
        <dbReference type="Proteomes" id="UP000008909"/>
    </source>
</evidence>
<name>G7YMB0_CLOSI</name>
<evidence type="ECO:0000256" key="7">
    <source>
        <dbReference type="PROSITE-ProRule" id="PRU00042"/>
    </source>
</evidence>
<feature type="non-terminal residue" evidence="9">
    <location>
        <position position="1"/>
    </location>
</feature>
<dbReference type="SMART" id="SM00355">
    <property type="entry name" value="ZnF_C2H2"/>
    <property type="match status" value="4"/>
</dbReference>
<organism evidence="9 10">
    <name type="scientific">Clonorchis sinensis</name>
    <name type="common">Chinese liver fluke</name>
    <dbReference type="NCBI Taxonomy" id="79923"/>
    <lineage>
        <taxon>Eukaryota</taxon>
        <taxon>Metazoa</taxon>
        <taxon>Spiralia</taxon>
        <taxon>Lophotrochozoa</taxon>
        <taxon>Platyhelminthes</taxon>
        <taxon>Trematoda</taxon>
        <taxon>Digenea</taxon>
        <taxon>Opisthorchiida</taxon>
        <taxon>Opisthorchiata</taxon>
        <taxon>Opisthorchiidae</taxon>
        <taxon>Clonorchis</taxon>
    </lineage>
</organism>
<dbReference type="InterPro" id="IPR036236">
    <property type="entry name" value="Znf_C2H2_sf"/>
</dbReference>
<reference evidence="9" key="1">
    <citation type="journal article" date="2011" name="Genome Biol.">
        <title>The draft genome of the carcinogenic human liver fluke Clonorchis sinensis.</title>
        <authorList>
            <person name="Wang X."/>
            <person name="Chen W."/>
            <person name="Huang Y."/>
            <person name="Sun J."/>
            <person name="Men J."/>
            <person name="Liu H."/>
            <person name="Luo F."/>
            <person name="Guo L."/>
            <person name="Lv X."/>
            <person name="Deng C."/>
            <person name="Zhou C."/>
            <person name="Fan Y."/>
            <person name="Li X."/>
            <person name="Huang L."/>
            <person name="Hu Y."/>
            <person name="Liang C."/>
            <person name="Hu X."/>
            <person name="Xu J."/>
            <person name="Yu X."/>
        </authorList>
    </citation>
    <scope>NUCLEOTIDE SEQUENCE [LARGE SCALE GENOMIC DNA]</scope>
    <source>
        <strain evidence="9">Henan</strain>
    </source>
</reference>
<gene>
    <name evidence="9" type="ORF">CLF_112150</name>
</gene>
<accession>G7YMB0</accession>
<feature type="domain" description="C2H2-type" evidence="8">
    <location>
        <begin position="119"/>
        <end position="146"/>
    </location>
</feature>
<dbReference type="GO" id="GO:0005634">
    <property type="term" value="C:nucleus"/>
    <property type="evidence" value="ECO:0007669"/>
    <property type="project" value="UniProtKB-SubCell"/>
</dbReference>
<protein>
    <submittedName>
        <fullName evidence="9">KRAB domain-containing zinc finger protein</fullName>
    </submittedName>
</protein>
<evidence type="ECO:0000256" key="6">
    <source>
        <dbReference type="ARBA" id="ARBA00023242"/>
    </source>
</evidence>
<keyword evidence="4 7" id="KW-0863">Zinc-finger</keyword>
<keyword evidence="10" id="KW-1185">Reference proteome</keyword>
<evidence type="ECO:0000313" key="9">
    <source>
        <dbReference type="EMBL" id="GAA54091.1"/>
    </source>
</evidence>
<dbReference type="EMBL" id="DF143720">
    <property type="protein sequence ID" value="GAA54091.1"/>
    <property type="molecule type" value="Genomic_DNA"/>
</dbReference>
<evidence type="ECO:0000256" key="5">
    <source>
        <dbReference type="ARBA" id="ARBA00022833"/>
    </source>
</evidence>
<dbReference type="PROSITE" id="PS50157">
    <property type="entry name" value="ZINC_FINGER_C2H2_2"/>
    <property type="match status" value="3"/>
</dbReference>
<comment type="subcellular location">
    <subcellularLocation>
        <location evidence="1">Nucleus</location>
    </subcellularLocation>
</comment>
<feature type="domain" description="C2H2-type" evidence="8">
    <location>
        <begin position="44"/>
        <end position="71"/>
    </location>
</feature>
<evidence type="ECO:0000256" key="2">
    <source>
        <dbReference type="ARBA" id="ARBA00022723"/>
    </source>
</evidence>
<evidence type="ECO:0000256" key="3">
    <source>
        <dbReference type="ARBA" id="ARBA00022737"/>
    </source>
</evidence>
<reference key="2">
    <citation type="submission" date="2011-10" db="EMBL/GenBank/DDBJ databases">
        <title>The genome and transcriptome sequence of Clonorchis sinensis provide insights into the carcinogenic liver fluke.</title>
        <authorList>
            <person name="Wang X."/>
            <person name="Huang Y."/>
            <person name="Chen W."/>
            <person name="Liu H."/>
            <person name="Guo L."/>
            <person name="Chen Y."/>
            <person name="Luo F."/>
            <person name="Zhou W."/>
            <person name="Sun J."/>
            <person name="Mao Q."/>
            <person name="Liang P."/>
            <person name="Zhou C."/>
            <person name="Tian Y."/>
            <person name="Men J."/>
            <person name="Lv X."/>
            <person name="Huang L."/>
            <person name="Zhou J."/>
            <person name="Hu Y."/>
            <person name="Li R."/>
            <person name="Zhang F."/>
            <person name="Lei H."/>
            <person name="Li X."/>
            <person name="Hu X."/>
            <person name="Liang C."/>
            <person name="Xu J."/>
            <person name="Wu Z."/>
            <person name="Yu X."/>
        </authorList>
    </citation>
    <scope>NUCLEOTIDE SEQUENCE</scope>
    <source>
        <strain>Henan</strain>
    </source>
</reference>
<dbReference type="Pfam" id="PF00096">
    <property type="entry name" value="zf-C2H2"/>
    <property type="match status" value="1"/>
</dbReference>
<dbReference type="FunFam" id="3.30.160.60:FF:000744">
    <property type="entry name" value="zinc finger E-box-binding homeobox 1"/>
    <property type="match status" value="1"/>
</dbReference>
<feature type="domain" description="C2H2-type" evidence="8">
    <location>
        <begin position="147"/>
        <end position="177"/>
    </location>
</feature>
<dbReference type="InterPro" id="IPR013087">
    <property type="entry name" value="Znf_C2H2_type"/>
</dbReference>
<dbReference type="AlphaFoldDB" id="G7YMB0"/>
<dbReference type="GO" id="GO:0000981">
    <property type="term" value="F:DNA-binding transcription factor activity, RNA polymerase II-specific"/>
    <property type="evidence" value="ECO:0007669"/>
    <property type="project" value="TreeGrafter"/>
</dbReference>
<evidence type="ECO:0000256" key="1">
    <source>
        <dbReference type="ARBA" id="ARBA00004123"/>
    </source>
</evidence>
<sequence length="177" mass="20529">AEQYETPEHSAIGVTSAISIHQSEPEHYEHIGQTHMSQAQKMSYRCPECSKIFRYPSWLCQHMESHSDLRSYKCGFCASTFKSPRNRKNHLLEKHLDTLAASAHAGNTTYSRLLKWKMYLCQYCCKIFRTQSALNKHAGGHTGDRPYACDRCKNTFKTPSILTRHRKQCRQQTRNDT</sequence>
<dbReference type="PANTHER" id="PTHR24394">
    <property type="entry name" value="ZINC FINGER PROTEIN"/>
    <property type="match status" value="1"/>
</dbReference>
<evidence type="ECO:0000259" key="8">
    <source>
        <dbReference type="PROSITE" id="PS50157"/>
    </source>
</evidence>
<proteinExistence type="predicted"/>
<dbReference type="Proteomes" id="UP000008909">
    <property type="component" value="Unassembled WGS sequence"/>
</dbReference>
<keyword evidence="3" id="KW-0677">Repeat</keyword>
<dbReference type="Gene3D" id="3.30.160.60">
    <property type="entry name" value="Classic Zinc Finger"/>
    <property type="match status" value="3"/>
</dbReference>
<keyword evidence="5" id="KW-0862">Zinc</keyword>
<keyword evidence="6" id="KW-0539">Nucleus</keyword>
<dbReference type="GO" id="GO:0008270">
    <property type="term" value="F:zinc ion binding"/>
    <property type="evidence" value="ECO:0007669"/>
    <property type="project" value="UniProtKB-KW"/>
</dbReference>
<keyword evidence="2" id="KW-0479">Metal-binding</keyword>
<dbReference type="PROSITE" id="PS00028">
    <property type="entry name" value="ZINC_FINGER_C2H2_1"/>
    <property type="match status" value="3"/>
</dbReference>
<dbReference type="SUPFAM" id="SSF57667">
    <property type="entry name" value="beta-beta-alpha zinc fingers"/>
    <property type="match status" value="2"/>
</dbReference>
<evidence type="ECO:0000256" key="4">
    <source>
        <dbReference type="ARBA" id="ARBA00022771"/>
    </source>
</evidence>